<evidence type="ECO:0000313" key="3">
    <source>
        <dbReference type="Proteomes" id="UP001152607"/>
    </source>
</evidence>
<proteinExistence type="predicted"/>
<dbReference type="EMBL" id="CAOQHR010000010">
    <property type="protein sequence ID" value="CAI6339968.1"/>
    <property type="molecule type" value="Genomic_DNA"/>
</dbReference>
<dbReference type="SUPFAM" id="SSF51735">
    <property type="entry name" value="NAD(P)-binding Rossmann-fold domains"/>
    <property type="match status" value="1"/>
</dbReference>
<feature type="domain" description="NAD(P)-binding" evidence="1">
    <location>
        <begin position="13"/>
        <end position="198"/>
    </location>
</feature>
<dbReference type="OrthoDB" id="3539286at2759"/>
<dbReference type="Proteomes" id="UP001152607">
    <property type="component" value="Unassembled WGS sequence"/>
</dbReference>
<gene>
    <name evidence="2" type="ORF">PDIGIT_LOCUS13134</name>
</gene>
<dbReference type="PANTHER" id="PTHR43162">
    <property type="match status" value="1"/>
</dbReference>
<sequence length="335" mass="36185">MPQETNMSILVIGSTGKIGRRLIPRLLSSPSTPTLVLPTTKEPSTLLSTVSSLPGYDESRVHVPQGSISDPPFLDALLQKHSVTSVFMAMTGPDELFTTSLVLSALQRSATVKHVVYISAAGDYSVDAIKAGGMQGSDAANVLVKFLVEAKLKYGIAARDDGESADKGKKKTGFSWTVLGPTLFTDNDAMGKQWLMERGVYFQALGGGAGISFVDVEDIALAGVIALEDDGRKWGGKKIIIGGKKAYTGDEVAKLWSDALRKELRLAERDEVEADLAGVIGPGHARMLADMFQEFGERGFAMSEEQYREQVAFLGKEPEEYEQFVQSTAQAWKAE</sequence>
<dbReference type="InterPro" id="IPR016040">
    <property type="entry name" value="NAD(P)-bd_dom"/>
</dbReference>
<dbReference type="InterPro" id="IPR036291">
    <property type="entry name" value="NAD(P)-bd_dom_sf"/>
</dbReference>
<reference evidence="2" key="1">
    <citation type="submission" date="2023-01" db="EMBL/GenBank/DDBJ databases">
        <authorList>
            <person name="Van Ghelder C."/>
            <person name="Rancurel C."/>
        </authorList>
    </citation>
    <scope>NUCLEOTIDE SEQUENCE</scope>
    <source>
        <strain evidence="2">CNCM I-4278</strain>
    </source>
</reference>
<comment type="caution">
    <text evidence="2">The sequence shown here is derived from an EMBL/GenBank/DDBJ whole genome shotgun (WGS) entry which is preliminary data.</text>
</comment>
<organism evidence="2 3">
    <name type="scientific">Periconia digitata</name>
    <dbReference type="NCBI Taxonomy" id="1303443"/>
    <lineage>
        <taxon>Eukaryota</taxon>
        <taxon>Fungi</taxon>
        <taxon>Dikarya</taxon>
        <taxon>Ascomycota</taxon>
        <taxon>Pezizomycotina</taxon>
        <taxon>Dothideomycetes</taxon>
        <taxon>Pleosporomycetidae</taxon>
        <taxon>Pleosporales</taxon>
        <taxon>Massarineae</taxon>
        <taxon>Periconiaceae</taxon>
        <taxon>Periconia</taxon>
    </lineage>
</organism>
<dbReference type="InterPro" id="IPR051604">
    <property type="entry name" value="Ergot_Alk_Oxidoreductase"/>
</dbReference>
<dbReference type="AlphaFoldDB" id="A0A9W4UNI5"/>
<evidence type="ECO:0000259" key="1">
    <source>
        <dbReference type="Pfam" id="PF13460"/>
    </source>
</evidence>
<name>A0A9W4UNI5_9PLEO</name>
<dbReference type="Gene3D" id="3.40.50.720">
    <property type="entry name" value="NAD(P)-binding Rossmann-like Domain"/>
    <property type="match status" value="1"/>
</dbReference>
<evidence type="ECO:0000313" key="2">
    <source>
        <dbReference type="EMBL" id="CAI6339968.1"/>
    </source>
</evidence>
<protein>
    <recommendedName>
        <fullName evidence="1">NAD(P)-binding domain-containing protein</fullName>
    </recommendedName>
</protein>
<dbReference type="PANTHER" id="PTHR43162:SF1">
    <property type="entry name" value="PRESTALK A DIFFERENTIATION PROTEIN A"/>
    <property type="match status" value="1"/>
</dbReference>
<keyword evidence="3" id="KW-1185">Reference proteome</keyword>
<accession>A0A9W4UNI5</accession>
<dbReference type="Pfam" id="PF13460">
    <property type="entry name" value="NAD_binding_10"/>
    <property type="match status" value="1"/>
</dbReference>